<evidence type="ECO:0000313" key="2">
    <source>
        <dbReference type="Proteomes" id="UP000187209"/>
    </source>
</evidence>
<comment type="caution">
    <text evidence="1">The sequence shown here is derived from an EMBL/GenBank/DDBJ whole genome shotgun (WGS) entry which is preliminary data.</text>
</comment>
<dbReference type="AlphaFoldDB" id="A0A1R2CEZ5"/>
<dbReference type="EMBL" id="MPUH01000173">
    <property type="protein sequence ID" value="OMJ87584.1"/>
    <property type="molecule type" value="Genomic_DNA"/>
</dbReference>
<sequence>MFNQPKQTRNKFSYRDEDSMREYASKVFGDPKLLSFWENAKLRNLFSTHTSESLRFHWKLMLKKDKIRSSQMNIINLTHMTNKININNNPPFILKNPLQQNIKPILQGIQKNQENQDNFKLFENFDTEINNDTDDTDQRNFDDFKIFESKKYVEIRQEKNKAKCDKNFIEVRIDELFENLCDICGKITGKKLGSEEVFKVLMSFDGDVKKTINFYEGKIRCNNFFN</sequence>
<keyword evidence="2" id="KW-1185">Reference proteome</keyword>
<organism evidence="1 2">
    <name type="scientific">Stentor coeruleus</name>
    <dbReference type="NCBI Taxonomy" id="5963"/>
    <lineage>
        <taxon>Eukaryota</taxon>
        <taxon>Sar</taxon>
        <taxon>Alveolata</taxon>
        <taxon>Ciliophora</taxon>
        <taxon>Postciliodesmatophora</taxon>
        <taxon>Heterotrichea</taxon>
        <taxon>Heterotrichida</taxon>
        <taxon>Stentoridae</taxon>
        <taxon>Stentor</taxon>
    </lineage>
</organism>
<evidence type="ECO:0000313" key="1">
    <source>
        <dbReference type="EMBL" id="OMJ87584.1"/>
    </source>
</evidence>
<gene>
    <name evidence="1" type="ORF">SteCoe_10671</name>
</gene>
<dbReference type="Proteomes" id="UP000187209">
    <property type="component" value="Unassembled WGS sequence"/>
</dbReference>
<accession>A0A1R2CEZ5</accession>
<proteinExistence type="predicted"/>
<name>A0A1R2CEZ5_9CILI</name>
<protein>
    <submittedName>
        <fullName evidence="1">Uncharacterized protein</fullName>
    </submittedName>
</protein>
<reference evidence="1 2" key="1">
    <citation type="submission" date="2016-11" db="EMBL/GenBank/DDBJ databases">
        <title>The macronuclear genome of Stentor coeruleus: a giant cell with tiny introns.</title>
        <authorList>
            <person name="Slabodnick M."/>
            <person name="Ruby J.G."/>
            <person name="Reiff S.B."/>
            <person name="Swart E.C."/>
            <person name="Gosai S."/>
            <person name="Prabakaran S."/>
            <person name="Witkowska E."/>
            <person name="Larue G.E."/>
            <person name="Fisher S."/>
            <person name="Freeman R.M."/>
            <person name="Gunawardena J."/>
            <person name="Chu W."/>
            <person name="Stover N.A."/>
            <person name="Gregory B.D."/>
            <person name="Nowacki M."/>
            <person name="Derisi J."/>
            <person name="Roy S.W."/>
            <person name="Marshall W.F."/>
            <person name="Sood P."/>
        </authorList>
    </citation>
    <scope>NUCLEOTIDE SEQUENCE [LARGE SCALE GENOMIC DNA]</scope>
    <source>
        <strain evidence="1">WM001</strain>
    </source>
</reference>